<feature type="transmembrane region" description="Helical" evidence="1">
    <location>
        <begin position="67"/>
        <end position="86"/>
    </location>
</feature>
<feature type="transmembrane region" description="Helical" evidence="1">
    <location>
        <begin position="35"/>
        <end position="55"/>
    </location>
</feature>
<sequence length="143" mass="15515">MYRDPALTKLLTYAGALPFWALGLAQVLRFEPTLAAQAFVAYGTGIACFMAGTLWSQAQIKADKPQLMLVVSNVAALAAIGALLLHTSLPTLTMALHMAVFLALLARDLAFHRKGDQPDWYLALRRNVTLLVIAAYAVVMILT</sequence>
<accession>A0A7C1NWP4</accession>
<keyword evidence="1" id="KW-0472">Membrane</keyword>
<keyword evidence="1" id="KW-0812">Transmembrane</keyword>
<evidence type="ECO:0000256" key="1">
    <source>
        <dbReference type="SAM" id="Phobius"/>
    </source>
</evidence>
<dbReference type="EMBL" id="DSKI01000754">
    <property type="protein sequence ID" value="HEB44911.1"/>
    <property type="molecule type" value="Genomic_DNA"/>
</dbReference>
<dbReference type="Pfam" id="PF11911">
    <property type="entry name" value="DUF3429"/>
    <property type="match status" value="1"/>
</dbReference>
<dbReference type="PANTHER" id="PTHR15887">
    <property type="entry name" value="TRANSMEMBRANE PROTEIN 69"/>
    <property type="match status" value="1"/>
</dbReference>
<protein>
    <submittedName>
        <fullName evidence="2">DUF3429 family protein</fullName>
    </submittedName>
</protein>
<reference evidence="2" key="1">
    <citation type="journal article" date="2020" name="mSystems">
        <title>Genome- and Community-Level Interaction Insights into Carbon Utilization and Element Cycling Functions of Hydrothermarchaeota in Hydrothermal Sediment.</title>
        <authorList>
            <person name="Zhou Z."/>
            <person name="Liu Y."/>
            <person name="Xu W."/>
            <person name="Pan J."/>
            <person name="Luo Z.H."/>
            <person name="Li M."/>
        </authorList>
    </citation>
    <scope>NUCLEOTIDE SEQUENCE [LARGE SCALE GENOMIC DNA]</scope>
    <source>
        <strain evidence="2">SpSt-243</strain>
    </source>
</reference>
<feature type="transmembrane region" description="Helical" evidence="1">
    <location>
        <begin position="123"/>
        <end position="142"/>
    </location>
</feature>
<feature type="transmembrane region" description="Helical" evidence="1">
    <location>
        <begin position="92"/>
        <end position="111"/>
    </location>
</feature>
<evidence type="ECO:0000313" key="2">
    <source>
        <dbReference type="EMBL" id="HEB44911.1"/>
    </source>
</evidence>
<dbReference type="InterPro" id="IPR021836">
    <property type="entry name" value="DUF3429"/>
</dbReference>
<dbReference type="PANTHER" id="PTHR15887:SF1">
    <property type="entry name" value="TRANSMEMBRANE PROTEIN 69"/>
    <property type="match status" value="1"/>
</dbReference>
<dbReference type="AlphaFoldDB" id="A0A7C1NWP4"/>
<gene>
    <name evidence="2" type="ORF">ENP70_14740</name>
</gene>
<keyword evidence="1" id="KW-1133">Transmembrane helix</keyword>
<proteinExistence type="predicted"/>
<name>A0A7C1NWP4_9HYPH</name>
<organism evidence="2">
    <name type="scientific">Agrobacterium albertimagni</name>
    <dbReference type="NCBI Taxonomy" id="147266"/>
    <lineage>
        <taxon>Bacteria</taxon>
        <taxon>Pseudomonadati</taxon>
        <taxon>Pseudomonadota</taxon>
        <taxon>Alphaproteobacteria</taxon>
        <taxon>Hyphomicrobiales</taxon>
        <taxon>Rhizobiaceae</taxon>
        <taxon>Rhizobium/Agrobacterium group</taxon>
        <taxon>Agrobacterium</taxon>
    </lineage>
</organism>
<comment type="caution">
    <text evidence="2">The sequence shown here is derived from an EMBL/GenBank/DDBJ whole genome shotgun (WGS) entry which is preliminary data.</text>
</comment>